<evidence type="ECO:0000313" key="3">
    <source>
        <dbReference type="EMBL" id="MXR21629.1"/>
    </source>
</evidence>
<proteinExistence type="predicted"/>
<feature type="compositionally biased region" description="Basic residues" evidence="1">
    <location>
        <begin position="398"/>
        <end position="409"/>
    </location>
</feature>
<accession>A0A6B0SVW6</accession>
<evidence type="ECO:0000259" key="2">
    <source>
        <dbReference type="Pfam" id="PF24371"/>
    </source>
</evidence>
<dbReference type="EMBL" id="WUUU01000132">
    <property type="protein sequence ID" value="MXR21629.1"/>
    <property type="molecule type" value="Genomic_DNA"/>
</dbReference>
<name>A0A6B0SVW6_9EURY</name>
<feature type="compositionally biased region" description="Low complexity" evidence="1">
    <location>
        <begin position="345"/>
        <end position="356"/>
    </location>
</feature>
<dbReference type="OrthoDB" id="157503at2157"/>
<dbReference type="Proteomes" id="UP000471521">
    <property type="component" value="Unassembled WGS sequence"/>
</dbReference>
<dbReference type="InterPro" id="IPR055949">
    <property type="entry name" value="DUF7527"/>
</dbReference>
<sequence>MQAHTVERVESWDSRPFSDGFRELHGLADREFSGAVVADGTWLFMLNGRVIGVYEGDIEDFGDASGTVYEAPDPSLALLFSMQERGGKTQAKYYTNDTPLSEADKTLADANFTGYIELSENVLSGDYYVVYYGGRSMSAAFVGTTEELLTGDEAFERADDEVGVYEVKKTPVNVTSIPEIDDGDDAAGGAAGAGGAAAGASAADEAADSVDSSDSDSGTDEGGESASESAGEPSSESDQESPGTAGGRTESSSDARASGAREASESAGPTDDPTATDAETRTESDTAGERTTDTPTKSGRTATGGKPGEAASSDDSSARARSTKQDHSASTSPSDRGGPNGGDGASSSAPAGAAEGEAGGESERVFDEEEEWRNATSVPTLDPEKSESTDGGATSSNKRTKRSQQRSKTTKTPAKSGQSPSKSESTKQSRSTVEKLKVAVKRRDAKLEEASERIQELERERDDLQARVESLQSERDELRERADDLQSQLDAAEQADESATEASGPDLTPEAALSGTNLFVRYGSKGKATLDGLDGSTDPDAVNKNLRVDHHTQFDATEATVDGEDYETFLESTGAYRFVSWAVRELPYEIRDAGHTNGLDALYTAIPDVDRAELDGSVEVETEEGTTTRSFDVVLRDRMGDPLVVAELNAEREPVTGVEMDDLVDAATTVREGVDELSAAMYVTASFFEPAALETASEETANGGFLSRSDRESFVNVGRKAGYHLCLVEDRNDAFHLTVPEL</sequence>
<feature type="domain" description="DUF7527" evidence="2">
    <location>
        <begin position="507"/>
        <end position="742"/>
    </location>
</feature>
<feature type="compositionally biased region" description="Low complexity" evidence="1">
    <location>
        <begin position="224"/>
        <end position="236"/>
    </location>
</feature>
<organism evidence="3 4">
    <name type="scientific">Halobacterium bonnevillei</name>
    <dbReference type="NCBI Taxonomy" id="2692200"/>
    <lineage>
        <taxon>Archaea</taxon>
        <taxon>Methanobacteriati</taxon>
        <taxon>Methanobacteriota</taxon>
        <taxon>Stenosarchaea group</taxon>
        <taxon>Halobacteria</taxon>
        <taxon>Halobacteriales</taxon>
        <taxon>Halobacteriaceae</taxon>
        <taxon>Halobacterium</taxon>
    </lineage>
</organism>
<dbReference type="RefSeq" id="WP_159527080.1">
    <property type="nucleotide sequence ID" value="NZ_WUUU01000132.1"/>
</dbReference>
<feature type="compositionally biased region" description="Acidic residues" evidence="1">
    <location>
        <begin position="205"/>
        <end position="223"/>
    </location>
</feature>
<protein>
    <recommendedName>
        <fullName evidence="2">DUF7527 domain-containing protein</fullName>
    </recommendedName>
</protein>
<feature type="region of interest" description="Disordered" evidence="1">
    <location>
        <begin position="175"/>
        <end position="511"/>
    </location>
</feature>
<evidence type="ECO:0000256" key="1">
    <source>
        <dbReference type="SAM" id="MobiDB-lite"/>
    </source>
</evidence>
<evidence type="ECO:0000313" key="4">
    <source>
        <dbReference type="Proteomes" id="UP000471521"/>
    </source>
</evidence>
<reference evidence="3 4" key="1">
    <citation type="submission" date="2019-12" db="EMBL/GenBank/DDBJ databases">
        <title>Isolation and characterization of three novel carbon monoxide-oxidizing members of Halobacteria from salione crusts and soils.</title>
        <authorList>
            <person name="Myers M.R."/>
            <person name="King G.M."/>
        </authorList>
    </citation>
    <scope>NUCLEOTIDE SEQUENCE [LARGE SCALE GENOMIC DNA]</scope>
    <source>
        <strain evidence="3 4">PCN9</strain>
    </source>
</reference>
<feature type="compositionally biased region" description="Polar residues" evidence="1">
    <location>
        <begin position="410"/>
        <end position="423"/>
    </location>
</feature>
<feature type="compositionally biased region" description="Basic and acidic residues" evidence="1">
    <location>
        <begin position="278"/>
        <end position="292"/>
    </location>
</feature>
<dbReference type="AlphaFoldDB" id="A0A6B0SVW6"/>
<feature type="compositionally biased region" description="Low complexity" evidence="1">
    <location>
        <begin position="250"/>
        <end position="277"/>
    </location>
</feature>
<comment type="caution">
    <text evidence="3">The sequence shown here is derived from an EMBL/GenBank/DDBJ whole genome shotgun (WGS) entry which is preliminary data.</text>
</comment>
<gene>
    <name evidence="3" type="ORF">GRX66_13805</name>
</gene>
<dbReference type="Pfam" id="PF24371">
    <property type="entry name" value="DUF7527"/>
    <property type="match status" value="1"/>
</dbReference>
<feature type="compositionally biased region" description="Basic and acidic residues" evidence="1">
    <location>
        <begin position="424"/>
        <end position="484"/>
    </location>
</feature>
<keyword evidence="4" id="KW-1185">Reference proteome</keyword>